<proteinExistence type="predicted"/>
<keyword evidence="2" id="KW-1185">Reference proteome</keyword>
<comment type="caution">
    <text evidence="1">The sequence shown here is derived from an EMBL/GenBank/DDBJ whole genome shotgun (WGS) entry which is preliminary data.</text>
</comment>
<reference evidence="1 2" key="1">
    <citation type="submission" date="2019-05" db="EMBL/GenBank/DDBJ databases">
        <title>Another draft genome of Portunus trituberculatus and its Hox gene families provides insights of decapod evolution.</title>
        <authorList>
            <person name="Jeong J.-H."/>
            <person name="Song I."/>
            <person name="Kim S."/>
            <person name="Choi T."/>
            <person name="Kim D."/>
            <person name="Ryu S."/>
            <person name="Kim W."/>
        </authorList>
    </citation>
    <scope>NUCLEOTIDE SEQUENCE [LARGE SCALE GENOMIC DNA]</scope>
    <source>
        <tissue evidence="1">Muscle</tissue>
    </source>
</reference>
<sequence length="183" mass="21080">MWCRYREEEFGVSEGKEHIWDHKSEFYRKKKSANWRSTRQVPLSKNYFLQCRVLLEVKIEDLSSQLCIVLRDVSTGIFFSVDSCGTPKEEQPPLQHQDWRKTSLRLNLYYVSGRRSGVDRFPITAVQVSRQRHGVITEVQAARMFKAAPALCVMIVAKRRGASRRAFGSQSTSFCSSLLLVTA</sequence>
<evidence type="ECO:0000313" key="1">
    <source>
        <dbReference type="EMBL" id="MPC15897.1"/>
    </source>
</evidence>
<gene>
    <name evidence="1" type="ORF">E2C01_008701</name>
</gene>
<organism evidence="1 2">
    <name type="scientific">Portunus trituberculatus</name>
    <name type="common">Swimming crab</name>
    <name type="synonym">Neptunus trituberculatus</name>
    <dbReference type="NCBI Taxonomy" id="210409"/>
    <lineage>
        <taxon>Eukaryota</taxon>
        <taxon>Metazoa</taxon>
        <taxon>Ecdysozoa</taxon>
        <taxon>Arthropoda</taxon>
        <taxon>Crustacea</taxon>
        <taxon>Multicrustacea</taxon>
        <taxon>Malacostraca</taxon>
        <taxon>Eumalacostraca</taxon>
        <taxon>Eucarida</taxon>
        <taxon>Decapoda</taxon>
        <taxon>Pleocyemata</taxon>
        <taxon>Brachyura</taxon>
        <taxon>Eubrachyura</taxon>
        <taxon>Portunoidea</taxon>
        <taxon>Portunidae</taxon>
        <taxon>Portuninae</taxon>
        <taxon>Portunus</taxon>
    </lineage>
</organism>
<dbReference type="Proteomes" id="UP000324222">
    <property type="component" value="Unassembled WGS sequence"/>
</dbReference>
<accession>A0A5B7D1H7</accession>
<protein>
    <submittedName>
        <fullName evidence="1">Uncharacterized protein</fullName>
    </submittedName>
</protein>
<dbReference type="EMBL" id="VSRR010000462">
    <property type="protein sequence ID" value="MPC15897.1"/>
    <property type="molecule type" value="Genomic_DNA"/>
</dbReference>
<name>A0A5B7D1H7_PORTR</name>
<dbReference type="AlphaFoldDB" id="A0A5B7D1H7"/>
<evidence type="ECO:0000313" key="2">
    <source>
        <dbReference type="Proteomes" id="UP000324222"/>
    </source>
</evidence>